<evidence type="ECO:0000313" key="3">
    <source>
        <dbReference type="Proteomes" id="UP000031861"/>
    </source>
</evidence>
<dbReference type="EMBL" id="CP009641">
    <property type="protein sequence ID" value="AJI12399.1"/>
    <property type="molecule type" value="Genomic_DNA"/>
</dbReference>
<dbReference type="AlphaFoldDB" id="A0AAN0W823"/>
<evidence type="ECO:0000259" key="1">
    <source>
        <dbReference type="Pfam" id="PF09369"/>
    </source>
</evidence>
<dbReference type="InterPro" id="IPR047721">
    <property type="entry name" value="DrmB"/>
</dbReference>
<sequence length="570" mass="65028">MSKQEIGKLRPSQLLHYHGPGAIVDLIEDSVVISAADEWSIPRGNRYQEPRIERMLNIDYIKLISEEEDRIKVGARSFPRWRICPSCGMMDSFASKECFFCKKNEDKSVKLYPSRFILVCEKGHLSDFPWIDWVHNGEKCSSGKSVLKYKSKGSAGSLSDIVVSCVKCGEQNSLAQIMKTEEIEKYVPQCTGERPWLNDKEECSESMKTSLRGASNIYTPIITSVLSIPLTASSGDEIMLIVDSKRDVIANLLEMQNYDDNAKKTLICSVLGRPESDYERIMNYYLNEETVNYDSIRKQEWLTLISSDINDQEETGFVSKQVAIHEEMSTYFNSIVCVERLREVRVLNGFTRLNYPDPFFEEALDVLPIMKERQNWLPGVLVHGEGVFFEFNPKAIYKWQANQNVQQQLNKIINKYNVMREELGYSSRDLAPKDILIHTFSHMLIKEFAAHSGYSSTSLRERLYCGPDMMGVLIYTASSDSEGSLGGLIELSKPEKLYPIFIRALERFEYCSSDPHCSDGDFELQTSINGAACHACSYVSETSCEWNNHLLDRRTIVPLLGFENMAFFKG</sequence>
<name>A0AAN0W823_BACCE</name>
<proteinExistence type="predicted"/>
<dbReference type="NCBIfam" id="NF038324">
    <property type="entry name" value="DrmB_fam"/>
    <property type="match status" value="1"/>
</dbReference>
<gene>
    <name evidence="2" type="ORF">AK40_5104</name>
</gene>
<feature type="domain" description="MrfA-like Zn-binding" evidence="1">
    <location>
        <begin position="440"/>
        <end position="536"/>
    </location>
</feature>
<evidence type="ECO:0000313" key="2">
    <source>
        <dbReference type="EMBL" id="AJI12399.1"/>
    </source>
</evidence>
<protein>
    <recommendedName>
        <fullName evidence="1">MrfA-like Zn-binding domain-containing protein</fullName>
    </recommendedName>
</protein>
<dbReference type="Pfam" id="PF09369">
    <property type="entry name" value="MZB"/>
    <property type="match status" value="1"/>
</dbReference>
<organism evidence="2 3">
    <name type="scientific">Bacillus cereus 03BB108</name>
    <dbReference type="NCBI Taxonomy" id="451709"/>
    <lineage>
        <taxon>Bacteria</taxon>
        <taxon>Bacillati</taxon>
        <taxon>Bacillota</taxon>
        <taxon>Bacilli</taxon>
        <taxon>Bacillales</taxon>
        <taxon>Bacillaceae</taxon>
        <taxon>Bacillus</taxon>
        <taxon>Bacillus cereus group</taxon>
    </lineage>
</organism>
<reference evidence="2 3" key="1">
    <citation type="journal article" date="2015" name="Genome Announc.">
        <title>Complete genome sequences for 35 biothreat assay-relevant bacillus species.</title>
        <authorList>
            <person name="Johnson S.L."/>
            <person name="Daligault H.E."/>
            <person name="Davenport K.W."/>
            <person name="Jaissle J."/>
            <person name="Frey K.G."/>
            <person name="Ladner J.T."/>
            <person name="Broomall S.M."/>
            <person name="Bishop-Lilly K.A."/>
            <person name="Bruce D.C."/>
            <person name="Gibbons H.S."/>
            <person name="Coyne S.R."/>
            <person name="Lo C.C."/>
            <person name="Meincke L."/>
            <person name="Munk A.C."/>
            <person name="Koroleva G.I."/>
            <person name="Rosenzweig C.N."/>
            <person name="Palacios G.F."/>
            <person name="Redden C.L."/>
            <person name="Minogue T.D."/>
            <person name="Chain P.S."/>
        </authorList>
    </citation>
    <scope>NUCLEOTIDE SEQUENCE [LARGE SCALE GENOMIC DNA]</scope>
    <source>
        <strain evidence="2 3">03BB108</strain>
    </source>
</reference>
<accession>A0AAN0W823</accession>
<dbReference type="InterPro" id="IPR018973">
    <property type="entry name" value="MZB"/>
</dbReference>
<dbReference type="Proteomes" id="UP000031861">
    <property type="component" value="Chromosome"/>
</dbReference>
<dbReference type="RefSeq" id="WP_001994562.1">
    <property type="nucleotide sequence ID" value="NZ_CP009641.1"/>
</dbReference>